<proteinExistence type="predicted"/>
<gene>
    <name evidence="1" type="ORF">LKGCFIDI_00018</name>
</gene>
<dbReference type="EMBL" id="MT631356">
    <property type="protein sequence ID" value="QNO48616.1"/>
    <property type="molecule type" value="Genomic_DNA"/>
</dbReference>
<name>A0A7G9YKT2_9EURY</name>
<organism evidence="1">
    <name type="scientific">Candidatus Methanogaster sp. ANME-2c ERB4</name>
    <dbReference type="NCBI Taxonomy" id="2759911"/>
    <lineage>
        <taxon>Archaea</taxon>
        <taxon>Methanobacteriati</taxon>
        <taxon>Methanobacteriota</taxon>
        <taxon>Stenosarchaea group</taxon>
        <taxon>Methanomicrobia</taxon>
        <taxon>Methanosarcinales</taxon>
        <taxon>ANME-2 cluster</taxon>
        <taxon>Candidatus Methanogasteraceae</taxon>
        <taxon>Candidatus Methanogaster</taxon>
    </lineage>
</organism>
<dbReference type="AlphaFoldDB" id="A0A7G9YKT2"/>
<sequence>MAKNFYPPESHVKREIEGDEIEEIDRKIKEVFG</sequence>
<reference evidence="1" key="1">
    <citation type="submission" date="2020-06" db="EMBL/GenBank/DDBJ databases">
        <title>Unique genomic features of the anaerobic methanotrophic archaea.</title>
        <authorList>
            <person name="Chadwick G.L."/>
            <person name="Skennerton C.T."/>
            <person name="Laso-Perez R."/>
            <person name="Leu A.O."/>
            <person name="Speth D.R."/>
            <person name="Yu H."/>
            <person name="Morgan-Lang C."/>
            <person name="Hatzenpichler R."/>
            <person name="Goudeau D."/>
            <person name="Malmstrom R."/>
            <person name="Brazelton W.J."/>
            <person name="Woyke T."/>
            <person name="Hallam S.J."/>
            <person name="Tyson G.W."/>
            <person name="Wegener G."/>
            <person name="Boetius A."/>
            <person name="Orphan V."/>
        </authorList>
    </citation>
    <scope>NUCLEOTIDE SEQUENCE</scope>
</reference>
<protein>
    <submittedName>
        <fullName evidence="1">Uncharacterized protein</fullName>
    </submittedName>
</protein>
<evidence type="ECO:0000313" key="1">
    <source>
        <dbReference type="EMBL" id="QNO48616.1"/>
    </source>
</evidence>
<accession>A0A7G9YKT2</accession>